<sequence>MKLHFFYAGNKIEFNIIYSKRKTMKIAIAPPHEITVAAPIGVSEAIIINCVKEKAPWILKKLYMIKDMEIKPKHEFNSGETFLYLGKKVELKVTLGNIEKVELIKDKLEVTLKTLDKDKIRNMLELWYREKTLEKVLEKIKYYNKYFKESPRNIKVKEQKTRWASCTFYNDILFNWRCSMAKEEVIDYIVVHEMCHMVHKDHSKNFWNLVGSILPDYKLSQQWLKENGIRMEL</sequence>
<keyword evidence="3" id="KW-1185">Reference proteome</keyword>
<dbReference type="InterPro" id="IPR053136">
    <property type="entry name" value="UTP_pyrophosphatase-like"/>
</dbReference>
<reference evidence="2 3" key="1">
    <citation type="submission" date="2017-04" db="EMBL/GenBank/DDBJ databases">
        <authorList>
            <person name="Afonso C.L."/>
            <person name="Miller P.J."/>
            <person name="Scott M.A."/>
            <person name="Spackman E."/>
            <person name="Goraichik I."/>
            <person name="Dimitrov K.M."/>
            <person name="Suarez D.L."/>
            <person name="Swayne D.E."/>
        </authorList>
    </citation>
    <scope>NUCLEOTIDE SEQUENCE [LARGE SCALE GENOMIC DNA]</scope>
    <source>
        <strain evidence="2 3">DSM 12555</strain>
    </source>
</reference>
<dbReference type="PANTHER" id="PTHR30399:SF1">
    <property type="entry name" value="UTP PYROPHOSPHATASE"/>
    <property type="match status" value="1"/>
</dbReference>
<name>A0A1W1X6V0_9CLOT</name>
<dbReference type="EMBL" id="FWXH01000002">
    <property type="protein sequence ID" value="SMC19458.1"/>
    <property type="molecule type" value="Genomic_DNA"/>
</dbReference>
<evidence type="ECO:0000313" key="3">
    <source>
        <dbReference type="Proteomes" id="UP000192468"/>
    </source>
</evidence>
<gene>
    <name evidence="2" type="ORF">SAMN02745134_00840</name>
</gene>
<organism evidence="2 3">
    <name type="scientific">Clostridium acidisoli DSM 12555</name>
    <dbReference type="NCBI Taxonomy" id="1121291"/>
    <lineage>
        <taxon>Bacteria</taxon>
        <taxon>Bacillati</taxon>
        <taxon>Bacillota</taxon>
        <taxon>Clostridia</taxon>
        <taxon>Eubacteriales</taxon>
        <taxon>Clostridiaceae</taxon>
        <taxon>Clostridium</taxon>
    </lineage>
</organism>
<dbReference type="Pfam" id="PF01863">
    <property type="entry name" value="YgjP-like"/>
    <property type="match status" value="1"/>
</dbReference>
<dbReference type="RefSeq" id="WP_084114029.1">
    <property type="nucleotide sequence ID" value="NZ_FWXH01000002.1"/>
</dbReference>
<dbReference type="PANTHER" id="PTHR30399">
    <property type="entry name" value="UNCHARACTERIZED PROTEIN YGJP"/>
    <property type="match status" value="1"/>
</dbReference>
<dbReference type="OrthoDB" id="9811177at2"/>
<accession>A0A1W1X6V0</accession>
<evidence type="ECO:0000313" key="2">
    <source>
        <dbReference type="EMBL" id="SMC19458.1"/>
    </source>
</evidence>
<dbReference type="Proteomes" id="UP000192468">
    <property type="component" value="Unassembled WGS sequence"/>
</dbReference>
<proteinExistence type="predicted"/>
<dbReference type="Gene3D" id="3.30.2010.10">
    <property type="entry name" value="Metalloproteases ('zincins'), catalytic domain"/>
    <property type="match status" value="1"/>
</dbReference>
<feature type="domain" description="YgjP-like metallopeptidase" evidence="1">
    <location>
        <begin position="22"/>
        <end position="227"/>
    </location>
</feature>
<dbReference type="CDD" id="cd07344">
    <property type="entry name" value="M48_yhfN_like"/>
    <property type="match status" value="1"/>
</dbReference>
<dbReference type="InterPro" id="IPR002725">
    <property type="entry name" value="YgjP-like_metallopeptidase"/>
</dbReference>
<dbReference type="AlphaFoldDB" id="A0A1W1X6V0"/>
<protein>
    <recommendedName>
        <fullName evidence="1">YgjP-like metallopeptidase domain-containing protein</fullName>
    </recommendedName>
</protein>
<dbReference type="STRING" id="1121291.SAMN02745134_00840"/>
<evidence type="ECO:0000259" key="1">
    <source>
        <dbReference type="Pfam" id="PF01863"/>
    </source>
</evidence>